<gene>
    <name evidence="2" type="ORF">NLU13_7186</name>
</gene>
<dbReference type="AlphaFoldDB" id="A0AA39L5B0"/>
<feature type="compositionally biased region" description="Polar residues" evidence="1">
    <location>
        <begin position="1"/>
        <end position="11"/>
    </location>
</feature>
<dbReference type="EMBL" id="JAPDFR010000007">
    <property type="protein sequence ID" value="KAK0384708.1"/>
    <property type="molecule type" value="Genomic_DNA"/>
</dbReference>
<comment type="caution">
    <text evidence="2">The sequence shown here is derived from an EMBL/GenBank/DDBJ whole genome shotgun (WGS) entry which is preliminary data.</text>
</comment>
<feature type="region of interest" description="Disordered" evidence="1">
    <location>
        <begin position="326"/>
        <end position="350"/>
    </location>
</feature>
<feature type="compositionally biased region" description="Polar residues" evidence="1">
    <location>
        <begin position="338"/>
        <end position="350"/>
    </location>
</feature>
<evidence type="ECO:0000313" key="2">
    <source>
        <dbReference type="EMBL" id="KAK0384708.1"/>
    </source>
</evidence>
<evidence type="ECO:0000313" key="3">
    <source>
        <dbReference type="Proteomes" id="UP001175261"/>
    </source>
</evidence>
<feature type="compositionally biased region" description="Basic and acidic residues" evidence="1">
    <location>
        <begin position="222"/>
        <end position="235"/>
    </location>
</feature>
<dbReference type="Proteomes" id="UP001175261">
    <property type="component" value="Unassembled WGS sequence"/>
</dbReference>
<keyword evidence="3" id="KW-1185">Reference proteome</keyword>
<feature type="region of interest" description="Disordered" evidence="1">
    <location>
        <begin position="1"/>
        <end position="74"/>
    </location>
</feature>
<reference evidence="2" key="1">
    <citation type="submission" date="2022-10" db="EMBL/GenBank/DDBJ databases">
        <title>Determination and structural analysis of whole genome sequence of Sarocladium strictum F4-1.</title>
        <authorList>
            <person name="Hu L."/>
            <person name="Jiang Y."/>
        </authorList>
    </citation>
    <scope>NUCLEOTIDE SEQUENCE</scope>
    <source>
        <strain evidence="2">F4-1</strain>
    </source>
</reference>
<name>A0AA39L5B0_SARSR</name>
<feature type="region of interest" description="Disordered" evidence="1">
    <location>
        <begin position="134"/>
        <end position="163"/>
    </location>
</feature>
<feature type="region of interest" description="Disordered" evidence="1">
    <location>
        <begin position="222"/>
        <end position="247"/>
    </location>
</feature>
<protein>
    <recommendedName>
        <fullName evidence="4">Mating-type switching protein swi10</fullName>
    </recommendedName>
</protein>
<evidence type="ECO:0008006" key="4">
    <source>
        <dbReference type="Google" id="ProtNLM"/>
    </source>
</evidence>
<evidence type="ECO:0000256" key="1">
    <source>
        <dbReference type="SAM" id="MobiDB-lite"/>
    </source>
</evidence>
<feature type="compositionally biased region" description="Low complexity" evidence="1">
    <location>
        <begin position="143"/>
        <end position="157"/>
    </location>
</feature>
<feature type="compositionally biased region" description="Polar residues" evidence="1">
    <location>
        <begin position="236"/>
        <end position="247"/>
    </location>
</feature>
<accession>A0AA39L5B0</accession>
<sequence length="452" mass="49163">MDYSKSPSSPDQPGFAANLKPVRRRLQKLTPKTKIFGAKRSSHDSGISTGDSPAAPREMSSIGGNPGTGSLAYNPFADESALPLPPDLSDSKWLDYIERSGLMFHEPTVTESVPKPMRRKPSPIHPELSHLARADGARPSLDSASSGSVPNSASTASTKRRHAKTPVFRIGQLEGKIPAKTEGGFGFGRDPWIAAKTSSVELIAEQYRALLEHRDALEEERVRQLERDREERENDTAPSIHTTSSSVYTAYQPEPAFARPSSPVDVSQEASARHACEDSSVNIILEPVRNSTIITQQTPTSTGGAYNGSDESAIYFKPVSVPHSHTAQCNPLAGDSDPSPSGQDQAVTNETPDSLSLQICLDLLTKELSSIFADRSSRTGTSSALQIWVMIEAYERLQDQVACMDELSEVHKRTMQMVFRSWLGTLYAVHDMMSGLASANERQLEALAEAVD</sequence>
<proteinExistence type="predicted"/>
<organism evidence="2 3">
    <name type="scientific">Sarocladium strictum</name>
    <name type="common">Black bundle disease fungus</name>
    <name type="synonym">Acremonium strictum</name>
    <dbReference type="NCBI Taxonomy" id="5046"/>
    <lineage>
        <taxon>Eukaryota</taxon>
        <taxon>Fungi</taxon>
        <taxon>Dikarya</taxon>
        <taxon>Ascomycota</taxon>
        <taxon>Pezizomycotina</taxon>
        <taxon>Sordariomycetes</taxon>
        <taxon>Hypocreomycetidae</taxon>
        <taxon>Hypocreales</taxon>
        <taxon>Sarocladiaceae</taxon>
        <taxon>Sarocladium</taxon>
    </lineage>
</organism>